<name>A0ABP7YRT9_9SPHI</name>
<comment type="caution">
    <text evidence="1">The sequence shown here is derived from an EMBL/GenBank/DDBJ whole genome shotgun (WGS) entry which is preliminary data.</text>
</comment>
<dbReference type="RefSeq" id="WP_344674498.1">
    <property type="nucleotide sequence ID" value="NZ_BAAAZI010000007.1"/>
</dbReference>
<organism evidence="1 2">
    <name type="scientific">Sphingobacterium kyonggiense</name>
    <dbReference type="NCBI Taxonomy" id="714075"/>
    <lineage>
        <taxon>Bacteria</taxon>
        <taxon>Pseudomonadati</taxon>
        <taxon>Bacteroidota</taxon>
        <taxon>Sphingobacteriia</taxon>
        <taxon>Sphingobacteriales</taxon>
        <taxon>Sphingobacteriaceae</taxon>
        <taxon>Sphingobacterium</taxon>
    </lineage>
</organism>
<dbReference type="Proteomes" id="UP001500101">
    <property type="component" value="Unassembled WGS sequence"/>
</dbReference>
<protein>
    <recommendedName>
        <fullName evidence="3">Lipoprotein</fullName>
    </recommendedName>
</protein>
<accession>A0ABP7YRT9</accession>
<evidence type="ECO:0000313" key="1">
    <source>
        <dbReference type="EMBL" id="GAA4140381.1"/>
    </source>
</evidence>
<gene>
    <name evidence="1" type="ORF">GCM10022216_19390</name>
</gene>
<proteinExistence type="predicted"/>
<dbReference type="PROSITE" id="PS51257">
    <property type="entry name" value="PROKAR_LIPOPROTEIN"/>
    <property type="match status" value="1"/>
</dbReference>
<evidence type="ECO:0008006" key="3">
    <source>
        <dbReference type="Google" id="ProtNLM"/>
    </source>
</evidence>
<evidence type="ECO:0000313" key="2">
    <source>
        <dbReference type="Proteomes" id="UP001500101"/>
    </source>
</evidence>
<reference evidence="2" key="1">
    <citation type="journal article" date="2019" name="Int. J. Syst. Evol. Microbiol.">
        <title>The Global Catalogue of Microorganisms (GCM) 10K type strain sequencing project: providing services to taxonomists for standard genome sequencing and annotation.</title>
        <authorList>
            <consortium name="The Broad Institute Genomics Platform"/>
            <consortium name="The Broad Institute Genome Sequencing Center for Infectious Disease"/>
            <person name="Wu L."/>
            <person name="Ma J."/>
        </authorList>
    </citation>
    <scope>NUCLEOTIDE SEQUENCE [LARGE SCALE GENOMIC DNA]</scope>
    <source>
        <strain evidence="2">JCM 16704</strain>
    </source>
</reference>
<dbReference type="EMBL" id="BAAAZI010000007">
    <property type="protein sequence ID" value="GAA4140381.1"/>
    <property type="molecule type" value="Genomic_DNA"/>
</dbReference>
<sequence>MKFSTGYIILIFFLASCINSEKDKNKNTSDTIVENGKEHVLSNAEKLEDYILALDSSDINSVSKATAKFKELFDKKDSLANDEGVALIVDYLSKVAMYATTNVFDDKKNYESLVDIEFHGGTKAVPDEFESLYKTINSNGFRVRQTEGMFTLQTNPFYLQEQFYPYISDNFEIYLQQLGRENMEGYAEDAAIAIPYQSLVQRVIWWEDFANATKNTVVGRKAKEQYKRYFTALTIGMDNTPAIESEQIAAYFQDAYNYLKDFAPNSNSYKRLQPYITLLEQEKIEEAKALVPGLLNE</sequence>
<keyword evidence="2" id="KW-1185">Reference proteome</keyword>